<feature type="compositionally biased region" description="Basic residues" evidence="1">
    <location>
        <begin position="12"/>
        <end position="27"/>
    </location>
</feature>
<dbReference type="EMBL" id="SZYD01000002">
    <property type="protein sequence ID" value="KAD7117322.1"/>
    <property type="molecule type" value="Genomic_DNA"/>
</dbReference>
<accession>A0A5N6PVD2</accession>
<evidence type="ECO:0000313" key="2">
    <source>
        <dbReference type="EMBL" id="KAD7117322.1"/>
    </source>
</evidence>
<name>A0A5N6PVD2_9ASTR</name>
<dbReference type="AlphaFoldDB" id="A0A5N6PVD2"/>
<feature type="compositionally biased region" description="Basic and acidic residues" evidence="1">
    <location>
        <begin position="28"/>
        <end position="38"/>
    </location>
</feature>
<protein>
    <submittedName>
        <fullName evidence="2">Uncharacterized protein</fullName>
    </submittedName>
</protein>
<gene>
    <name evidence="2" type="ORF">E3N88_04590</name>
</gene>
<evidence type="ECO:0000256" key="1">
    <source>
        <dbReference type="SAM" id="MobiDB-lite"/>
    </source>
</evidence>
<sequence>MKQQRPQQKQPMKVKKCRRGRKKRKSLRPQDKSFHTEGVDLSDIGSPLLEEGLRRCPSMCTSLSLNGAISPEKIS</sequence>
<reference evidence="2 3" key="1">
    <citation type="submission" date="2019-05" db="EMBL/GenBank/DDBJ databases">
        <title>Mikania micrantha, genome provides insights into the molecular mechanism of rapid growth.</title>
        <authorList>
            <person name="Liu B."/>
        </authorList>
    </citation>
    <scope>NUCLEOTIDE SEQUENCE [LARGE SCALE GENOMIC DNA]</scope>
    <source>
        <strain evidence="2">NLD-2019</strain>
        <tissue evidence="2">Leaf</tissue>
    </source>
</reference>
<keyword evidence="3" id="KW-1185">Reference proteome</keyword>
<evidence type="ECO:0000313" key="3">
    <source>
        <dbReference type="Proteomes" id="UP000326396"/>
    </source>
</evidence>
<comment type="caution">
    <text evidence="2">The sequence shown here is derived from an EMBL/GenBank/DDBJ whole genome shotgun (WGS) entry which is preliminary data.</text>
</comment>
<organism evidence="2 3">
    <name type="scientific">Mikania micrantha</name>
    <name type="common">bitter vine</name>
    <dbReference type="NCBI Taxonomy" id="192012"/>
    <lineage>
        <taxon>Eukaryota</taxon>
        <taxon>Viridiplantae</taxon>
        <taxon>Streptophyta</taxon>
        <taxon>Embryophyta</taxon>
        <taxon>Tracheophyta</taxon>
        <taxon>Spermatophyta</taxon>
        <taxon>Magnoliopsida</taxon>
        <taxon>eudicotyledons</taxon>
        <taxon>Gunneridae</taxon>
        <taxon>Pentapetalae</taxon>
        <taxon>asterids</taxon>
        <taxon>campanulids</taxon>
        <taxon>Asterales</taxon>
        <taxon>Asteraceae</taxon>
        <taxon>Asteroideae</taxon>
        <taxon>Heliantheae alliance</taxon>
        <taxon>Eupatorieae</taxon>
        <taxon>Mikania</taxon>
    </lineage>
</organism>
<dbReference type="Proteomes" id="UP000326396">
    <property type="component" value="Linkage Group LG10"/>
</dbReference>
<feature type="compositionally biased region" description="Low complexity" evidence="1">
    <location>
        <begin position="1"/>
        <end position="11"/>
    </location>
</feature>
<proteinExistence type="predicted"/>
<feature type="region of interest" description="Disordered" evidence="1">
    <location>
        <begin position="1"/>
        <end position="44"/>
    </location>
</feature>